<gene>
    <name evidence="5" type="ORF">PHYSODRAFT_323974</name>
</gene>
<evidence type="ECO:0000259" key="4">
    <source>
        <dbReference type="Pfam" id="PF20147"/>
    </source>
</evidence>
<dbReference type="OMA" id="TWATTAQ"/>
<evidence type="ECO:0000256" key="2">
    <source>
        <dbReference type="ARBA" id="ARBA00004613"/>
    </source>
</evidence>
<evidence type="ECO:0000256" key="1">
    <source>
        <dbReference type="ARBA" id="ARBA00004340"/>
    </source>
</evidence>
<dbReference type="GO" id="GO:0005576">
    <property type="term" value="C:extracellular region"/>
    <property type="evidence" value="ECO:0007669"/>
    <property type="project" value="UniProtKB-SubCell"/>
</dbReference>
<keyword evidence="6" id="KW-1185">Reference proteome</keyword>
<keyword evidence="3" id="KW-0964">Secreted</keyword>
<evidence type="ECO:0000313" key="5">
    <source>
        <dbReference type="EMBL" id="EGZ30625.1"/>
    </source>
</evidence>
<protein>
    <recommendedName>
        <fullName evidence="4">Crinkler effector protein N-terminal domain-containing protein</fullName>
    </recommendedName>
</protein>
<dbReference type="Pfam" id="PF20147">
    <property type="entry name" value="Crinkler"/>
    <property type="match status" value="1"/>
</dbReference>
<evidence type="ECO:0000256" key="3">
    <source>
        <dbReference type="ARBA" id="ARBA00022525"/>
    </source>
</evidence>
<dbReference type="InterPro" id="IPR045379">
    <property type="entry name" value="Crinkler_N"/>
</dbReference>
<accession>G4YQZ7</accession>
<dbReference type="GeneID" id="20645039"/>
<dbReference type="AlphaFoldDB" id="G4YQZ7"/>
<dbReference type="InParanoid" id="G4YQZ7"/>
<dbReference type="KEGG" id="psoj:PHYSODRAFT_323974"/>
<dbReference type="EMBL" id="JH159151">
    <property type="protein sequence ID" value="EGZ30625.1"/>
    <property type="molecule type" value="Genomic_DNA"/>
</dbReference>
<dbReference type="GO" id="GO:0043657">
    <property type="term" value="C:host cell"/>
    <property type="evidence" value="ECO:0007669"/>
    <property type="project" value="UniProtKB-SubCell"/>
</dbReference>
<dbReference type="Proteomes" id="UP000002640">
    <property type="component" value="Unassembled WGS sequence"/>
</dbReference>
<sequence>MMNLLCFIPDGGDGVLSVEVEEDDSVYGLKSVICKKTVYELPALNLQLFLARKENGSWLRLVDAVAVQLDEDGHPQGFTEMNLDKWLNNAYHFGTNFQPSEGEVHVLVVLPKNPMTWATTAQSLTNQQMKMIVEEVLRERDNEKRPTFSTSSCSRSEEEKLMAKLGFKYSTIVAMEDEDTSIDPYLWQENVAEDHPDQRAACMQYLKDNLRGVVAQDEGQKAARSWGQKPDFYLKDTSQMTGLLDCDMSPFVLKGTASMMIIDDVADQIRLLTNLDDYWYFLWPTSDREIAGILLTSPANGFKMMKDVLKYSKIRVDI</sequence>
<comment type="subcellular location">
    <subcellularLocation>
        <location evidence="1">Host cell</location>
    </subcellularLocation>
    <subcellularLocation>
        <location evidence="2">Secreted</location>
    </subcellularLocation>
</comment>
<organism evidence="5 6">
    <name type="scientific">Phytophthora sojae (strain P6497)</name>
    <name type="common">Soybean stem and root rot agent</name>
    <name type="synonym">Phytophthora megasperma f. sp. glycines</name>
    <dbReference type="NCBI Taxonomy" id="1094619"/>
    <lineage>
        <taxon>Eukaryota</taxon>
        <taxon>Sar</taxon>
        <taxon>Stramenopiles</taxon>
        <taxon>Oomycota</taxon>
        <taxon>Peronosporomycetes</taxon>
        <taxon>Peronosporales</taxon>
        <taxon>Peronosporaceae</taxon>
        <taxon>Phytophthora</taxon>
    </lineage>
</organism>
<dbReference type="RefSeq" id="XP_009517900.1">
    <property type="nucleotide sequence ID" value="XM_009519605.1"/>
</dbReference>
<name>G4YQZ7_PHYSP</name>
<reference evidence="5 6" key="1">
    <citation type="journal article" date="2006" name="Science">
        <title>Phytophthora genome sequences uncover evolutionary origins and mechanisms of pathogenesis.</title>
        <authorList>
            <person name="Tyler B.M."/>
            <person name="Tripathy S."/>
            <person name="Zhang X."/>
            <person name="Dehal P."/>
            <person name="Jiang R.H."/>
            <person name="Aerts A."/>
            <person name="Arredondo F.D."/>
            <person name="Baxter L."/>
            <person name="Bensasson D."/>
            <person name="Beynon J.L."/>
            <person name="Chapman J."/>
            <person name="Damasceno C.M."/>
            <person name="Dorrance A.E."/>
            <person name="Dou D."/>
            <person name="Dickerman A.W."/>
            <person name="Dubchak I.L."/>
            <person name="Garbelotto M."/>
            <person name="Gijzen M."/>
            <person name="Gordon S.G."/>
            <person name="Govers F."/>
            <person name="Grunwald N.J."/>
            <person name="Huang W."/>
            <person name="Ivors K.L."/>
            <person name="Jones R.W."/>
            <person name="Kamoun S."/>
            <person name="Krampis K."/>
            <person name="Lamour K.H."/>
            <person name="Lee M.K."/>
            <person name="McDonald W.H."/>
            <person name="Medina M."/>
            <person name="Meijer H.J."/>
            <person name="Nordberg E.K."/>
            <person name="Maclean D.J."/>
            <person name="Ospina-Giraldo M.D."/>
            <person name="Morris P.F."/>
            <person name="Phuntumart V."/>
            <person name="Putnam N.H."/>
            <person name="Rash S."/>
            <person name="Rose J.K."/>
            <person name="Sakihama Y."/>
            <person name="Salamov A.A."/>
            <person name="Savidor A."/>
            <person name="Scheuring C.F."/>
            <person name="Smith B.M."/>
            <person name="Sobral B.W."/>
            <person name="Terry A."/>
            <person name="Torto-Alalibo T.A."/>
            <person name="Win J."/>
            <person name="Xu Z."/>
            <person name="Zhang H."/>
            <person name="Grigoriev I.V."/>
            <person name="Rokhsar D.S."/>
            <person name="Boore J.L."/>
        </authorList>
    </citation>
    <scope>NUCLEOTIDE SEQUENCE [LARGE SCALE GENOMIC DNA]</scope>
    <source>
        <strain evidence="5 6">P6497</strain>
    </source>
</reference>
<evidence type="ECO:0000313" key="6">
    <source>
        <dbReference type="Proteomes" id="UP000002640"/>
    </source>
</evidence>
<proteinExistence type="predicted"/>
<feature type="domain" description="Crinkler effector protein N-terminal" evidence="4">
    <location>
        <begin position="2"/>
        <end position="109"/>
    </location>
</feature>